<feature type="transmembrane region" description="Helical" evidence="1">
    <location>
        <begin position="33"/>
        <end position="58"/>
    </location>
</feature>
<sequence>MAMRAQARCTHTSAPDEFPCLRLPRGEVFVQRVCVALTAAAALVAAGTVVAALVAALGGGGVAAVGGWRALGTAAAGAVALAVAAMKAWAFKEERFVSGLPQWEKIGGYAMLKLKGSKGKGGQGQYKIEKPKKQ</sequence>
<proteinExistence type="predicted"/>
<organism evidence="2 3">
    <name type="scientific">Chlamydomonas incerta</name>
    <dbReference type="NCBI Taxonomy" id="51695"/>
    <lineage>
        <taxon>Eukaryota</taxon>
        <taxon>Viridiplantae</taxon>
        <taxon>Chlorophyta</taxon>
        <taxon>core chlorophytes</taxon>
        <taxon>Chlorophyceae</taxon>
        <taxon>CS clade</taxon>
        <taxon>Chlamydomonadales</taxon>
        <taxon>Chlamydomonadaceae</taxon>
        <taxon>Chlamydomonas</taxon>
    </lineage>
</organism>
<keyword evidence="3" id="KW-1185">Reference proteome</keyword>
<name>A0A835W2U7_CHLIN</name>
<keyword evidence="1" id="KW-0472">Membrane</keyword>
<protein>
    <submittedName>
        <fullName evidence="2">Uncharacterized protein</fullName>
    </submittedName>
</protein>
<dbReference type="Proteomes" id="UP000650467">
    <property type="component" value="Unassembled WGS sequence"/>
</dbReference>
<accession>A0A835W2U7</accession>
<gene>
    <name evidence="2" type="ORF">HXX76_005073</name>
</gene>
<feature type="transmembrane region" description="Helical" evidence="1">
    <location>
        <begin position="70"/>
        <end position="90"/>
    </location>
</feature>
<keyword evidence="1" id="KW-1133">Transmembrane helix</keyword>
<reference evidence="2" key="1">
    <citation type="journal article" date="2020" name="bioRxiv">
        <title>Comparative genomics of Chlamydomonas.</title>
        <authorList>
            <person name="Craig R.J."/>
            <person name="Hasan A.R."/>
            <person name="Ness R.W."/>
            <person name="Keightley P.D."/>
        </authorList>
    </citation>
    <scope>NUCLEOTIDE SEQUENCE</scope>
    <source>
        <strain evidence="2">SAG 7.73</strain>
    </source>
</reference>
<evidence type="ECO:0000256" key="1">
    <source>
        <dbReference type="SAM" id="Phobius"/>
    </source>
</evidence>
<dbReference type="EMBL" id="JAEHOC010000009">
    <property type="protein sequence ID" value="KAG2438522.1"/>
    <property type="molecule type" value="Genomic_DNA"/>
</dbReference>
<comment type="caution">
    <text evidence="2">The sequence shown here is derived from an EMBL/GenBank/DDBJ whole genome shotgun (WGS) entry which is preliminary data.</text>
</comment>
<dbReference type="AlphaFoldDB" id="A0A835W2U7"/>
<evidence type="ECO:0000313" key="2">
    <source>
        <dbReference type="EMBL" id="KAG2438522.1"/>
    </source>
</evidence>
<evidence type="ECO:0000313" key="3">
    <source>
        <dbReference type="Proteomes" id="UP000650467"/>
    </source>
</evidence>
<keyword evidence="1" id="KW-0812">Transmembrane</keyword>